<feature type="non-terminal residue" evidence="1">
    <location>
        <position position="55"/>
    </location>
</feature>
<proteinExistence type="predicted"/>
<sequence length="55" mass="6120">MSMFWENIDVLEASIPYPRSTVQHSNPRRSLAAYVLTILGADTLPHDPCQGLAVH</sequence>
<keyword evidence="2" id="KW-1185">Reference proteome</keyword>
<gene>
    <name evidence="1" type="ORF">NTEN_LOCUS7119</name>
</gene>
<organism evidence="1 2">
    <name type="scientific">Nesidiocoris tenuis</name>
    <dbReference type="NCBI Taxonomy" id="355587"/>
    <lineage>
        <taxon>Eukaryota</taxon>
        <taxon>Metazoa</taxon>
        <taxon>Ecdysozoa</taxon>
        <taxon>Arthropoda</taxon>
        <taxon>Hexapoda</taxon>
        <taxon>Insecta</taxon>
        <taxon>Pterygota</taxon>
        <taxon>Neoptera</taxon>
        <taxon>Paraneoptera</taxon>
        <taxon>Hemiptera</taxon>
        <taxon>Heteroptera</taxon>
        <taxon>Panheteroptera</taxon>
        <taxon>Cimicomorpha</taxon>
        <taxon>Miridae</taxon>
        <taxon>Dicyphina</taxon>
        <taxon>Nesidiocoris</taxon>
    </lineage>
</organism>
<dbReference type="EMBL" id="CADCXU010010474">
    <property type="protein sequence ID" value="CAB0001332.1"/>
    <property type="molecule type" value="Genomic_DNA"/>
</dbReference>
<dbReference type="Proteomes" id="UP000479000">
    <property type="component" value="Unassembled WGS sequence"/>
</dbReference>
<dbReference type="AlphaFoldDB" id="A0A6H5GEM2"/>
<accession>A0A6H5GEM2</accession>
<evidence type="ECO:0000313" key="1">
    <source>
        <dbReference type="EMBL" id="CAB0001332.1"/>
    </source>
</evidence>
<reference evidence="1 2" key="1">
    <citation type="submission" date="2020-02" db="EMBL/GenBank/DDBJ databases">
        <authorList>
            <person name="Ferguson B K."/>
        </authorList>
    </citation>
    <scope>NUCLEOTIDE SEQUENCE [LARGE SCALE GENOMIC DNA]</scope>
</reference>
<name>A0A6H5GEM2_9HEMI</name>
<evidence type="ECO:0000313" key="2">
    <source>
        <dbReference type="Proteomes" id="UP000479000"/>
    </source>
</evidence>
<protein>
    <submittedName>
        <fullName evidence="1">Uncharacterized protein</fullName>
    </submittedName>
</protein>